<evidence type="ECO:0000313" key="1">
    <source>
        <dbReference type="EMBL" id="KAL3804094.1"/>
    </source>
</evidence>
<comment type="caution">
    <text evidence="1">The sequence shown here is derived from an EMBL/GenBank/DDBJ whole genome shotgun (WGS) entry which is preliminary data.</text>
</comment>
<sequence length="127" mass="14362">MPANNAMDIDLPADVGNNQRSLPIARLSKCPRTLHDLWGEYELGLGGFKAAKLFTARERGKEKCKYYRRNNFWKIVAEMVRAGESADAAIDKVYRVYGQSRTVTQVLNCIRKDNKRGGHPDLKVGHL</sequence>
<evidence type="ECO:0000313" key="2">
    <source>
        <dbReference type="Proteomes" id="UP001530400"/>
    </source>
</evidence>
<accession>A0ABD3QV90</accession>
<protein>
    <submittedName>
        <fullName evidence="1">Uncharacterized protein</fullName>
    </submittedName>
</protein>
<name>A0ABD3QV90_9STRA</name>
<proteinExistence type="predicted"/>
<keyword evidence="2" id="KW-1185">Reference proteome</keyword>
<organism evidence="1 2">
    <name type="scientific">Cyclotella atomus</name>
    <dbReference type="NCBI Taxonomy" id="382360"/>
    <lineage>
        <taxon>Eukaryota</taxon>
        <taxon>Sar</taxon>
        <taxon>Stramenopiles</taxon>
        <taxon>Ochrophyta</taxon>
        <taxon>Bacillariophyta</taxon>
        <taxon>Coscinodiscophyceae</taxon>
        <taxon>Thalassiosirophycidae</taxon>
        <taxon>Stephanodiscales</taxon>
        <taxon>Stephanodiscaceae</taxon>
        <taxon>Cyclotella</taxon>
    </lineage>
</organism>
<dbReference type="AlphaFoldDB" id="A0ABD3QV90"/>
<gene>
    <name evidence="1" type="ORF">ACHAWO_009777</name>
</gene>
<dbReference type="EMBL" id="JALLPJ020000056">
    <property type="protein sequence ID" value="KAL3804094.1"/>
    <property type="molecule type" value="Genomic_DNA"/>
</dbReference>
<dbReference type="Proteomes" id="UP001530400">
    <property type="component" value="Unassembled WGS sequence"/>
</dbReference>
<reference evidence="1 2" key="1">
    <citation type="submission" date="2024-10" db="EMBL/GenBank/DDBJ databases">
        <title>Updated reference genomes for cyclostephanoid diatoms.</title>
        <authorList>
            <person name="Roberts W.R."/>
            <person name="Alverson A.J."/>
        </authorList>
    </citation>
    <scope>NUCLEOTIDE SEQUENCE [LARGE SCALE GENOMIC DNA]</scope>
    <source>
        <strain evidence="1 2">AJA010-31</strain>
    </source>
</reference>